<dbReference type="AlphaFoldDB" id="A0A0D2E8P4"/>
<sequence length="67" mass="7409">MTRWNQFYPPYAAKTSSILSVAKAQDNSKADAIAGDSRDPAEIFHQQASWSIRVKGGSRIDWATPGR</sequence>
<reference evidence="1 2" key="1">
    <citation type="submission" date="2015-01" db="EMBL/GenBank/DDBJ databases">
        <title>The Genome Sequence of Exophiala oligosperma CBS72588.</title>
        <authorList>
            <consortium name="The Broad Institute Genomics Platform"/>
            <person name="Cuomo C."/>
            <person name="de Hoog S."/>
            <person name="Gorbushina A."/>
            <person name="Stielow B."/>
            <person name="Teixiera M."/>
            <person name="Abouelleil A."/>
            <person name="Chapman S.B."/>
            <person name="Priest M."/>
            <person name="Young S.K."/>
            <person name="Wortman J."/>
            <person name="Nusbaum C."/>
            <person name="Birren B."/>
        </authorList>
    </citation>
    <scope>NUCLEOTIDE SEQUENCE [LARGE SCALE GENOMIC DNA]</scope>
    <source>
        <strain evidence="1 2">CBS 72588</strain>
    </source>
</reference>
<evidence type="ECO:0000313" key="1">
    <source>
        <dbReference type="EMBL" id="KIW44254.1"/>
    </source>
</evidence>
<dbReference type="HOGENOM" id="CLU_2812362_0_0_1"/>
<dbReference type="GeneID" id="27357350"/>
<dbReference type="RefSeq" id="XP_016264470.1">
    <property type="nucleotide sequence ID" value="XM_016406264.1"/>
</dbReference>
<organism evidence="1 2">
    <name type="scientific">Exophiala oligosperma</name>
    <dbReference type="NCBI Taxonomy" id="215243"/>
    <lineage>
        <taxon>Eukaryota</taxon>
        <taxon>Fungi</taxon>
        <taxon>Dikarya</taxon>
        <taxon>Ascomycota</taxon>
        <taxon>Pezizomycotina</taxon>
        <taxon>Eurotiomycetes</taxon>
        <taxon>Chaetothyriomycetidae</taxon>
        <taxon>Chaetothyriales</taxon>
        <taxon>Herpotrichiellaceae</taxon>
        <taxon>Exophiala</taxon>
    </lineage>
</organism>
<name>A0A0D2E8P4_9EURO</name>
<dbReference type="VEuPathDB" id="FungiDB:PV06_05276"/>
<keyword evidence="2" id="KW-1185">Reference proteome</keyword>
<protein>
    <submittedName>
        <fullName evidence="1">Uncharacterized protein</fullName>
    </submittedName>
</protein>
<gene>
    <name evidence="1" type="ORF">PV06_05276</name>
</gene>
<proteinExistence type="predicted"/>
<dbReference type="EMBL" id="KN847335">
    <property type="protein sequence ID" value="KIW44254.1"/>
    <property type="molecule type" value="Genomic_DNA"/>
</dbReference>
<accession>A0A0D2E8P4</accession>
<evidence type="ECO:0000313" key="2">
    <source>
        <dbReference type="Proteomes" id="UP000053342"/>
    </source>
</evidence>
<dbReference type="Proteomes" id="UP000053342">
    <property type="component" value="Unassembled WGS sequence"/>
</dbReference>